<evidence type="ECO:0000256" key="1">
    <source>
        <dbReference type="ARBA" id="ARBA00004141"/>
    </source>
</evidence>
<dbReference type="RefSeq" id="WP_407328378.1">
    <property type="nucleotide sequence ID" value="NZ_CP136865.1"/>
</dbReference>
<comment type="subcellular location">
    <subcellularLocation>
        <location evidence="1">Membrane</location>
        <topology evidence="1">Multi-pass membrane protein</topology>
    </subcellularLocation>
</comment>
<dbReference type="PANTHER" id="PTHR43461:SF1">
    <property type="entry name" value="TRANSMEMBRANE PROTEIN 256"/>
    <property type="match status" value="1"/>
</dbReference>
<dbReference type="PANTHER" id="PTHR43461">
    <property type="entry name" value="TRANSMEMBRANE PROTEIN 256"/>
    <property type="match status" value="1"/>
</dbReference>
<evidence type="ECO:0000256" key="2">
    <source>
        <dbReference type="ARBA" id="ARBA00009694"/>
    </source>
</evidence>
<dbReference type="Proteomes" id="UP001626549">
    <property type="component" value="Chromosome"/>
</dbReference>
<organism evidence="7 8">
    <name type="scientific">Congregibacter brevis</name>
    <dbReference type="NCBI Taxonomy" id="3081201"/>
    <lineage>
        <taxon>Bacteria</taxon>
        <taxon>Pseudomonadati</taxon>
        <taxon>Pseudomonadota</taxon>
        <taxon>Gammaproteobacteria</taxon>
        <taxon>Cellvibrionales</taxon>
        <taxon>Halieaceae</taxon>
        <taxon>Congregibacter</taxon>
    </lineage>
</organism>
<feature type="transmembrane region" description="Helical" evidence="6">
    <location>
        <begin position="47"/>
        <end position="66"/>
    </location>
</feature>
<evidence type="ECO:0000313" key="8">
    <source>
        <dbReference type="Proteomes" id="UP001626549"/>
    </source>
</evidence>
<dbReference type="EMBL" id="CP136865">
    <property type="protein sequence ID" value="WOJ97508.1"/>
    <property type="molecule type" value="Genomic_DNA"/>
</dbReference>
<proteinExistence type="inferred from homology"/>
<name>A0ABZ0IFN4_9GAMM</name>
<protein>
    <submittedName>
        <fullName evidence="7">DUF423 domain-containing protein</fullName>
    </submittedName>
</protein>
<reference evidence="7 8" key="1">
    <citation type="submission" date="2023-10" db="EMBL/GenBank/DDBJ databases">
        <title>Two novel species belonging to the OM43/NOR5 clade.</title>
        <authorList>
            <person name="Park M."/>
        </authorList>
    </citation>
    <scope>NUCLEOTIDE SEQUENCE [LARGE SCALE GENOMIC DNA]</scope>
    <source>
        <strain evidence="7 8">IMCC45268</strain>
    </source>
</reference>
<gene>
    <name evidence="7" type="ORF">R0137_02805</name>
</gene>
<accession>A0ABZ0IFN4</accession>
<keyword evidence="5 6" id="KW-0472">Membrane</keyword>
<comment type="similarity">
    <text evidence="2">Belongs to the UPF0382 family.</text>
</comment>
<feature type="transmembrane region" description="Helical" evidence="6">
    <location>
        <begin position="104"/>
        <end position="124"/>
    </location>
</feature>
<evidence type="ECO:0000256" key="4">
    <source>
        <dbReference type="ARBA" id="ARBA00022989"/>
    </source>
</evidence>
<keyword evidence="8" id="KW-1185">Reference proteome</keyword>
<feature type="transmembrane region" description="Helical" evidence="6">
    <location>
        <begin position="73"/>
        <end position="98"/>
    </location>
</feature>
<sequence>MAQLGFFLGSLGGLLSVAFGAFGAHGLRDRLDAYSLGVFETAVQYQFYHSLALLIAGLLLVQFPASSLLKSSVVLFVLGMFLFSGSLYVLSFTGIRWLGAITPLGGLAFIAGWTCLAAAGWQLLGQ</sequence>
<dbReference type="Pfam" id="PF04241">
    <property type="entry name" value="DUF423"/>
    <property type="match status" value="1"/>
</dbReference>
<dbReference type="InterPro" id="IPR006696">
    <property type="entry name" value="DUF423"/>
</dbReference>
<keyword evidence="3 6" id="KW-0812">Transmembrane</keyword>
<evidence type="ECO:0000313" key="7">
    <source>
        <dbReference type="EMBL" id="WOJ97508.1"/>
    </source>
</evidence>
<keyword evidence="4 6" id="KW-1133">Transmembrane helix</keyword>
<evidence type="ECO:0000256" key="5">
    <source>
        <dbReference type="ARBA" id="ARBA00023136"/>
    </source>
</evidence>
<evidence type="ECO:0000256" key="3">
    <source>
        <dbReference type="ARBA" id="ARBA00022692"/>
    </source>
</evidence>
<evidence type="ECO:0000256" key="6">
    <source>
        <dbReference type="SAM" id="Phobius"/>
    </source>
</evidence>